<comment type="catalytic activity">
    <reaction evidence="5">
        <text>a 2-deoxystreptamine antibiotic + acetyl-CoA = an N(3)-acetyl-2-deoxystreptamine antibiotic + CoA + H(+)</text>
        <dbReference type="Rhea" id="RHEA:12665"/>
        <dbReference type="ChEBI" id="CHEBI:15378"/>
        <dbReference type="ChEBI" id="CHEBI:57287"/>
        <dbReference type="ChEBI" id="CHEBI:57288"/>
        <dbReference type="ChEBI" id="CHEBI:57921"/>
        <dbReference type="ChEBI" id="CHEBI:77452"/>
        <dbReference type="EC" id="2.3.1.81"/>
    </reaction>
</comment>
<dbReference type="SUPFAM" id="SSF110710">
    <property type="entry name" value="TTHA0583/YokD-like"/>
    <property type="match status" value="1"/>
</dbReference>
<dbReference type="Pfam" id="PF02522">
    <property type="entry name" value="Antibiotic_NAT"/>
    <property type="match status" value="1"/>
</dbReference>
<evidence type="ECO:0000256" key="2">
    <source>
        <dbReference type="ARBA" id="ARBA00012882"/>
    </source>
</evidence>
<proteinExistence type="inferred from homology"/>
<name>A0ABT5F9T9_9GAMM</name>
<comment type="similarity">
    <text evidence="1 5">Belongs to the antibiotic N-acetyltransferase family.</text>
</comment>
<evidence type="ECO:0000313" key="6">
    <source>
        <dbReference type="EMBL" id="MDC2888295.1"/>
    </source>
</evidence>
<evidence type="ECO:0000313" key="7">
    <source>
        <dbReference type="Proteomes" id="UP001528411"/>
    </source>
</evidence>
<dbReference type="InterPro" id="IPR028345">
    <property type="entry name" value="Antibiotic_NAT-like"/>
</dbReference>
<dbReference type="InterPro" id="IPR003679">
    <property type="entry name" value="Amioglycoside_AcTrfase"/>
</dbReference>
<reference evidence="6 7" key="1">
    <citation type="submission" date="2023-01" db="EMBL/GenBank/DDBJ databases">
        <title>Psychrosphaera sp. nov., isolated from marine algae.</title>
        <authorList>
            <person name="Bayburt H."/>
            <person name="Choi B.J."/>
            <person name="Kim J.M."/>
            <person name="Choi D.G."/>
            <person name="Jeon C.O."/>
        </authorList>
    </citation>
    <scope>NUCLEOTIDE SEQUENCE [LARGE SCALE GENOMIC DNA]</scope>
    <source>
        <strain evidence="6 7">G1-22</strain>
    </source>
</reference>
<sequence>MPYSVNDLVTSYQACGVKAGQVVYLTGNFGRLGVSLDVSKVELFERHLQALWQILGEQGTIVVPTHSASICNTDQIFDLALTKSEMGPFSEYVRLLEGSVRSFHPFFSRTAIGAKAEYICGHNSRHSYGGHTPFSRMLELDALFISVGIEPRQIVSLVHQCELEMGVPYRYNKEFMHQVIRDG</sequence>
<dbReference type="EMBL" id="JAQOMS010000002">
    <property type="protein sequence ID" value="MDC2888295.1"/>
    <property type="molecule type" value="Genomic_DNA"/>
</dbReference>
<keyword evidence="7" id="KW-1185">Reference proteome</keyword>
<protein>
    <recommendedName>
        <fullName evidence="2 5">Aminoglycoside N(3)-acetyltransferase</fullName>
        <ecNumber evidence="5">2.3.1.-</ecNumber>
    </recommendedName>
</protein>
<comment type="caution">
    <text evidence="6">The sequence shown here is derived from an EMBL/GenBank/DDBJ whole genome shotgun (WGS) entry which is preliminary data.</text>
</comment>
<organism evidence="6 7">
    <name type="scientific">Psychrosphaera algicola</name>
    <dbReference type="NCBI Taxonomy" id="3023714"/>
    <lineage>
        <taxon>Bacteria</taxon>
        <taxon>Pseudomonadati</taxon>
        <taxon>Pseudomonadota</taxon>
        <taxon>Gammaproteobacteria</taxon>
        <taxon>Alteromonadales</taxon>
        <taxon>Pseudoalteromonadaceae</taxon>
        <taxon>Psychrosphaera</taxon>
    </lineage>
</organism>
<dbReference type="PANTHER" id="PTHR11104:SF0">
    <property type="entry name" value="SPBETA PROPHAGE-DERIVED AMINOGLYCOSIDE N(3')-ACETYLTRANSFERASE-LIKE PROTEIN YOKD"/>
    <property type="match status" value="1"/>
</dbReference>
<dbReference type="Proteomes" id="UP001528411">
    <property type="component" value="Unassembled WGS sequence"/>
</dbReference>
<keyword evidence="4 5" id="KW-0012">Acyltransferase</keyword>
<dbReference type="EC" id="2.3.1.-" evidence="5"/>
<gene>
    <name evidence="6" type="ORF">PN838_05245</name>
</gene>
<evidence type="ECO:0000256" key="5">
    <source>
        <dbReference type="RuleBase" id="RU365031"/>
    </source>
</evidence>
<keyword evidence="5" id="KW-0046">Antibiotic resistance</keyword>
<evidence type="ECO:0000256" key="3">
    <source>
        <dbReference type="ARBA" id="ARBA00022679"/>
    </source>
</evidence>
<dbReference type="RefSeq" id="WP_272179953.1">
    <property type="nucleotide sequence ID" value="NZ_JAQOMS010000002.1"/>
</dbReference>
<dbReference type="PANTHER" id="PTHR11104">
    <property type="entry name" value="AMINOGLYCOSIDE N3-ACETYLTRANSFERASE"/>
    <property type="match status" value="1"/>
</dbReference>
<keyword evidence="3 5" id="KW-0808">Transferase</keyword>
<evidence type="ECO:0000256" key="4">
    <source>
        <dbReference type="ARBA" id="ARBA00023315"/>
    </source>
</evidence>
<evidence type="ECO:0000256" key="1">
    <source>
        <dbReference type="ARBA" id="ARBA00006383"/>
    </source>
</evidence>
<accession>A0ABT5F9T9</accession>